<dbReference type="AlphaFoldDB" id="A0A9N8ME05"/>
<keyword evidence="2" id="KW-1185">Reference proteome</keyword>
<dbReference type="RefSeq" id="WP_162086939.1">
    <property type="nucleotide sequence ID" value="NZ_CAJIMS010000001.1"/>
</dbReference>
<comment type="caution">
    <text evidence="1">The sequence shown here is derived from an EMBL/GenBank/DDBJ whole genome shotgun (WGS) entry which is preliminary data.</text>
</comment>
<protein>
    <submittedName>
        <fullName evidence="1">Uncharacterized protein</fullName>
    </submittedName>
</protein>
<dbReference type="Proteomes" id="UP000662618">
    <property type="component" value="Unassembled WGS sequence"/>
</dbReference>
<accession>A0A9N8ME05</accession>
<proteinExistence type="predicted"/>
<dbReference type="EMBL" id="CAJIMS010000001">
    <property type="protein sequence ID" value="CAD7798890.1"/>
    <property type="molecule type" value="Genomic_DNA"/>
</dbReference>
<evidence type="ECO:0000313" key="2">
    <source>
        <dbReference type="Proteomes" id="UP000662618"/>
    </source>
</evidence>
<evidence type="ECO:0000313" key="1">
    <source>
        <dbReference type="EMBL" id="CAD7798890.1"/>
    </source>
</evidence>
<organism evidence="1 2">
    <name type="scientific">Chryseobacterium aquaeductus</name>
    <dbReference type="NCBI Taxonomy" id="2675056"/>
    <lineage>
        <taxon>Bacteria</taxon>
        <taxon>Pseudomonadati</taxon>
        <taxon>Bacteroidota</taxon>
        <taxon>Flavobacteriia</taxon>
        <taxon>Flavobacteriales</taxon>
        <taxon>Weeksellaceae</taxon>
        <taxon>Chryseobacterium group</taxon>
        <taxon>Chryseobacterium</taxon>
    </lineage>
</organism>
<gene>
    <name evidence="1" type="ORF">CHRY9390_00403</name>
</gene>
<name>A0A9N8ME05_9FLAO</name>
<sequence length="165" mass="19568">MTFKTYNFGNLPYLKPTQNELFFGSIPIVLNEKTTFDACYQKVLELLGQKNVTHKMPNNLLWDFDVEQPESFVKLNHYRIQLTQNKDFEICGEVLQHEPYQREDYVIGNFLSIEFNSDAKENFKFLFVHFDGDLQPKNLKYDLGYYQIQVPEKFQIIFENAINGM</sequence>
<reference evidence="1" key="1">
    <citation type="submission" date="2020-12" db="EMBL/GenBank/DDBJ databases">
        <authorList>
            <person name="Rodrigo-Torres L."/>
            <person name="Arahal R. D."/>
            <person name="Lucena T."/>
        </authorList>
    </citation>
    <scope>NUCLEOTIDE SEQUENCE</scope>
    <source>
        <strain evidence="1">CECT 9390</strain>
    </source>
</reference>